<organism evidence="1 2">
    <name type="scientific">Candidatus Pullibacteroides excrementavium</name>
    <dbReference type="NCBI Taxonomy" id="2840905"/>
    <lineage>
        <taxon>Bacteria</taxon>
        <taxon>Pseudomonadati</taxon>
        <taxon>Bacteroidota</taxon>
        <taxon>Bacteroidia</taxon>
        <taxon>Bacteroidales</taxon>
        <taxon>Candidatus Pullibacteroides</taxon>
    </lineage>
</organism>
<dbReference type="EMBL" id="JADIMZ010000100">
    <property type="protein sequence ID" value="MBO8432968.1"/>
    <property type="molecule type" value="Genomic_DNA"/>
</dbReference>
<gene>
    <name evidence="1" type="ORF">IAB08_06720</name>
</gene>
<protein>
    <submittedName>
        <fullName evidence="1">Uncharacterized protein</fullName>
    </submittedName>
</protein>
<comment type="caution">
    <text evidence="1">The sequence shown here is derived from an EMBL/GenBank/DDBJ whole genome shotgun (WGS) entry which is preliminary data.</text>
</comment>
<dbReference type="AlphaFoldDB" id="A0A9D9H342"/>
<name>A0A9D9H342_9BACT</name>
<sequence>MATLLSIGKNLQQEKIDSMTNIAQVQKQEYDAILQRSVAIINRVKTLPIAANRVPCKKPQAIWDSPTNTE</sequence>
<evidence type="ECO:0000313" key="2">
    <source>
        <dbReference type="Proteomes" id="UP000823612"/>
    </source>
</evidence>
<reference evidence="1" key="1">
    <citation type="submission" date="2020-10" db="EMBL/GenBank/DDBJ databases">
        <authorList>
            <person name="Gilroy R."/>
        </authorList>
    </citation>
    <scope>NUCLEOTIDE SEQUENCE</scope>
    <source>
        <strain evidence="1">2889</strain>
    </source>
</reference>
<dbReference type="Proteomes" id="UP000823612">
    <property type="component" value="Unassembled WGS sequence"/>
</dbReference>
<proteinExistence type="predicted"/>
<evidence type="ECO:0000313" key="1">
    <source>
        <dbReference type="EMBL" id="MBO8432968.1"/>
    </source>
</evidence>
<reference evidence="1" key="2">
    <citation type="journal article" date="2021" name="PeerJ">
        <title>Extensive microbial diversity within the chicken gut microbiome revealed by metagenomics and culture.</title>
        <authorList>
            <person name="Gilroy R."/>
            <person name="Ravi A."/>
            <person name="Getino M."/>
            <person name="Pursley I."/>
            <person name="Horton D.L."/>
            <person name="Alikhan N.F."/>
            <person name="Baker D."/>
            <person name="Gharbi K."/>
            <person name="Hall N."/>
            <person name="Watson M."/>
            <person name="Adriaenssens E.M."/>
            <person name="Foster-Nyarko E."/>
            <person name="Jarju S."/>
            <person name="Secka A."/>
            <person name="Antonio M."/>
            <person name="Oren A."/>
            <person name="Chaudhuri R.R."/>
            <person name="La Ragione R."/>
            <person name="Hildebrand F."/>
            <person name="Pallen M.J."/>
        </authorList>
    </citation>
    <scope>NUCLEOTIDE SEQUENCE</scope>
    <source>
        <strain evidence="1">2889</strain>
    </source>
</reference>
<accession>A0A9D9H342</accession>